<keyword evidence="8" id="KW-1185">Reference proteome</keyword>
<dbReference type="GO" id="GO:0016020">
    <property type="term" value="C:membrane"/>
    <property type="evidence" value="ECO:0007669"/>
    <property type="project" value="UniProtKB-SubCell"/>
</dbReference>
<feature type="transmembrane region" description="Helical" evidence="5">
    <location>
        <begin position="219"/>
        <end position="238"/>
    </location>
</feature>
<gene>
    <name evidence="7" type="ORF">HMPREF0402_04092</name>
</gene>
<dbReference type="EMBL" id="AGWJ02000002">
    <property type="protein sequence ID" value="EPC09178.1"/>
    <property type="molecule type" value="Genomic_DNA"/>
</dbReference>
<sequence length="393" mass="46805">MQKKENIVDRILEIILIVIVLFFIRKGSERYFVAFLFSVIILLKNIYNKKNNYINKKMILFYGMYSFFLLLSMYKNTIEVISVFRLILCNFFFFWCLSQVEIKEKIYNKILGVITILSLISSYRGFREWRIHSFSSNYRIIKSGYPTIYTIEIGLYIFISLFCFIKTKNIYLKIISGLIFLFSCFVLVGTHSRVTLVLVPLLLFGLGLYYLIKNKKINFKYLFFILIIGILFLDSPLLEQHTRRLDSISSFKKIKNDIRIKIYIKGWKDFKNNDFRCLGYKYYNNHDLEAVSWEKTKHLHNNILEIMVTEGIGALIFYILYNIYFFKLLLKKMKENITEEQKNIIKLSIVLFIFINLAGLVDSNIYFYKINLMLSLIYGLSFCKVVKEDENLK</sequence>
<feature type="transmembrane region" description="Helical" evidence="5">
    <location>
        <begin position="344"/>
        <end position="361"/>
    </location>
</feature>
<evidence type="ECO:0000259" key="6">
    <source>
        <dbReference type="Pfam" id="PF04932"/>
    </source>
</evidence>
<dbReference type="PANTHER" id="PTHR37422:SF13">
    <property type="entry name" value="LIPOPOLYSACCHARIDE BIOSYNTHESIS PROTEIN PA4999-RELATED"/>
    <property type="match status" value="1"/>
</dbReference>
<organism evidence="7 8">
    <name type="scientific">Fusobacterium ulcerans 12-1B</name>
    <dbReference type="NCBI Taxonomy" id="457404"/>
    <lineage>
        <taxon>Bacteria</taxon>
        <taxon>Fusobacteriati</taxon>
        <taxon>Fusobacteriota</taxon>
        <taxon>Fusobacteriia</taxon>
        <taxon>Fusobacteriales</taxon>
        <taxon>Fusobacteriaceae</taxon>
        <taxon>Fusobacterium</taxon>
    </lineage>
</organism>
<feature type="transmembrane region" description="Helical" evidence="5">
    <location>
        <begin position="110"/>
        <end position="126"/>
    </location>
</feature>
<evidence type="ECO:0000256" key="1">
    <source>
        <dbReference type="ARBA" id="ARBA00004141"/>
    </source>
</evidence>
<feature type="transmembrane region" description="Helical" evidence="5">
    <location>
        <begin position="7"/>
        <end position="24"/>
    </location>
</feature>
<evidence type="ECO:0000256" key="4">
    <source>
        <dbReference type="ARBA" id="ARBA00023136"/>
    </source>
</evidence>
<feature type="transmembrane region" description="Helical" evidence="5">
    <location>
        <begin position="146"/>
        <end position="165"/>
    </location>
</feature>
<feature type="transmembrane region" description="Helical" evidence="5">
    <location>
        <begin position="30"/>
        <end position="47"/>
    </location>
</feature>
<dbReference type="Pfam" id="PF04932">
    <property type="entry name" value="Wzy_C"/>
    <property type="match status" value="1"/>
</dbReference>
<feature type="domain" description="O-antigen ligase-related" evidence="6">
    <location>
        <begin position="179"/>
        <end position="319"/>
    </location>
</feature>
<feature type="transmembrane region" description="Helical" evidence="5">
    <location>
        <begin position="80"/>
        <end position="98"/>
    </location>
</feature>
<dbReference type="PATRIC" id="fig|457404.5.peg.409"/>
<evidence type="ECO:0000313" key="7">
    <source>
        <dbReference type="EMBL" id="EPC09178.1"/>
    </source>
</evidence>
<evidence type="ECO:0000256" key="2">
    <source>
        <dbReference type="ARBA" id="ARBA00022692"/>
    </source>
</evidence>
<dbReference type="RefSeq" id="WP_016361676.1">
    <property type="nucleotide sequence ID" value="NZ_KE161007.1"/>
</dbReference>
<comment type="caution">
    <text evidence="7">The sequence shown here is derived from an EMBL/GenBank/DDBJ whole genome shotgun (WGS) entry which is preliminary data.</text>
</comment>
<evidence type="ECO:0000256" key="5">
    <source>
        <dbReference type="SAM" id="Phobius"/>
    </source>
</evidence>
<feature type="transmembrane region" description="Helical" evidence="5">
    <location>
        <begin position="194"/>
        <end position="212"/>
    </location>
</feature>
<dbReference type="PANTHER" id="PTHR37422">
    <property type="entry name" value="TEICHURONIC ACID BIOSYNTHESIS PROTEIN TUAE"/>
    <property type="match status" value="1"/>
</dbReference>
<dbReference type="InterPro" id="IPR051533">
    <property type="entry name" value="WaaL-like"/>
</dbReference>
<dbReference type="Proteomes" id="UP000003233">
    <property type="component" value="Unassembled WGS sequence"/>
</dbReference>
<name>S2LQA4_9FUSO</name>
<reference evidence="7 8" key="1">
    <citation type="submission" date="2012-07" db="EMBL/GenBank/DDBJ databases">
        <title>The Genome Sequence of Fusobacterium ulcerans 12_1B.</title>
        <authorList>
            <consortium name="The Broad Institute Genome Sequencing Platform"/>
            <person name="Earl A."/>
            <person name="Ward D."/>
            <person name="Feldgarden M."/>
            <person name="Gevers D."/>
            <person name="Strauss J."/>
            <person name="Ambrose C.E."/>
            <person name="Allen-Vercoe E."/>
            <person name="Walker B."/>
            <person name="Young S.K."/>
            <person name="Zeng Q."/>
            <person name="Gargeya S."/>
            <person name="Fitzgerald M."/>
            <person name="Haas B."/>
            <person name="Abouelleil A."/>
            <person name="Alvarado L."/>
            <person name="Arachchi H.M."/>
            <person name="Berlin A.M."/>
            <person name="Chapman S.B."/>
            <person name="Goldberg J."/>
            <person name="Griggs A."/>
            <person name="Gujja S."/>
            <person name="Hansen M."/>
            <person name="Howarth C."/>
            <person name="Imamovic A."/>
            <person name="Larimer J."/>
            <person name="McCowen C."/>
            <person name="Montmayeur A."/>
            <person name="Murphy C."/>
            <person name="Neiman D."/>
            <person name="Pearson M."/>
            <person name="Priest M."/>
            <person name="Roberts A."/>
            <person name="Saif S."/>
            <person name="Shea T."/>
            <person name="Sisk P."/>
            <person name="Sykes S."/>
            <person name="Wortman J."/>
            <person name="Nusbaum C."/>
            <person name="Birren B."/>
        </authorList>
    </citation>
    <scope>NUCLEOTIDE SEQUENCE [LARGE SCALE GENOMIC DNA]</scope>
    <source>
        <strain evidence="7 8">12_1B</strain>
    </source>
</reference>
<feature type="transmembrane region" description="Helical" evidence="5">
    <location>
        <begin position="59"/>
        <end position="74"/>
    </location>
</feature>
<comment type="subcellular location">
    <subcellularLocation>
        <location evidence="1">Membrane</location>
        <topology evidence="1">Multi-pass membrane protein</topology>
    </subcellularLocation>
</comment>
<keyword evidence="4 5" id="KW-0472">Membrane</keyword>
<keyword evidence="2 5" id="KW-0812">Transmembrane</keyword>
<evidence type="ECO:0000256" key="3">
    <source>
        <dbReference type="ARBA" id="ARBA00022989"/>
    </source>
</evidence>
<proteinExistence type="predicted"/>
<protein>
    <recommendedName>
        <fullName evidence="6">O-antigen ligase-related domain-containing protein</fullName>
    </recommendedName>
</protein>
<dbReference type="AlphaFoldDB" id="S2LQA4"/>
<accession>S2LQA4</accession>
<feature type="transmembrane region" description="Helical" evidence="5">
    <location>
        <begin position="170"/>
        <end position="188"/>
    </location>
</feature>
<dbReference type="HOGENOM" id="CLU_703499_0_0_0"/>
<keyword evidence="3 5" id="KW-1133">Transmembrane helix</keyword>
<dbReference type="InterPro" id="IPR007016">
    <property type="entry name" value="O-antigen_ligase-rel_domated"/>
</dbReference>
<evidence type="ECO:0000313" key="8">
    <source>
        <dbReference type="Proteomes" id="UP000003233"/>
    </source>
</evidence>
<feature type="transmembrane region" description="Helical" evidence="5">
    <location>
        <begin position="303"/>
        <end position="324"/>
    </location>
</feature>